<dbReference type="PANTHER" id="PTHR11636:SF89">
    <property type="entry name" value="POU DOMAIN PROTEIN 2, ISOFORM B-RELATED"/>
    <property type="match status" value="1"/>
</dbReference>
<gene>
    <name evidence="11" type="ORF">CDAUBV1_LOCUS10781</name>
</gene>
<dbReference type="CDD" id="cd00086">
    <property type="entry name" value="homeodomain"/>
    <property type="match status" value="1"/>
</dbReference>
<dbReference type="GO" id="GO:0000981">
    <property type="term" value="F:DNA-binding transcription factor activity, RNA polymerase II-specific"/>
    <property type="evidence" value="ECO:0007669"/>
    <property type="project" value="InterPro"/>
</dbReference>
<feature type="compositionally biased region" description="Basic and acidic residues" evidence="8">
    <location>
        <begin position="1074"/>
        <end position="1083"/>
    </location>
</feature>
<dbReference type="PROSITE" id="PS00027">
    <property type="entry name" value="HOMEOBOX_1"/>
    <property type="match status" value="1"/>
</dbReference>
<dbReference type="PRINTS" id="PR00028">
    <property type="entry name" value="POUDOMAIN"/>
</dbReference>
<evidence type="ECO:0000259" key="10">
    <source>
        <dbReference type="PROSITE" id="PS51179"/>
    </source>
</evidence>
<keyword evidence="7" id="KW-0804">Transcription</keyword>
<dbReference type="SMART" id="SM00389">
    <property type="entry name" value="HOX"/>
    <property type="match status" value="1"/>
</dbReference>
<protein>
    <recommendedName>
        <fullName evidence="7">POU domain protein</fullName>
    </recommendedName>
</protein>
<feature type="region of interest" description="Disordered" evidence="8">
    <location>
        <begin position="67"/>
        <end position="115"/>
    </location>
</feature>
<dbReference type="SUPFAM" id="SSF47413">
    <property type="entry name" value="lambda repressor-like DNA-binding domains"/>
    <property type="match status" value="1"/>
</dbReference>
<accession>A0AAV2TGS6</accession>
<dbReference type="InterPro" id="IPR000327">
    <property type="entry name" value="POU_dom"/>
</dbReference>
<evidence type="ECO:0000256" key="7">
    <source>
        <dbReference type="RuleBase" id="RU361194"/>
    </source>
</evidence>
<feature type="compositionally biased region" description="Polar residues" evidence="8">
    <location>
        <begin position="1104"/>
        <end position="1123"/>
    </location>
</feature>
<feature type="compositionally biased region" description="Polar residues" evidence="8">
    <location>
        <begin position="100"/>
        <end position="115"/>
    </location>
</feature>
<feature type="region of interest" description="Disordered" evidence="8">
    <location>
        <begin position="461"/>
        <end position="480"/>
    </location>
</feature>
<dbReference type="PROSITE" id="PS00465">
    <property type="entry name" value="POU_2"/>
    <property type="match status" value="1"/>
</dbReference>
<evidence type="ECO:0000256" key="6">
    <source>
        <dbReference type="RuleBase" id="RU000682"/>
    </source>
</evidence>
<dbReference type="PROSITE" id="PS51179">
    <property type="entry name" value="POU_3"/>
    <property type="match status" value="1"/>
</dbReference>
<dbReference type="InterPro" id="IPR050255">
    <property type="entry name" value="POU_domain_TF"/>
</dbReference>
<dbReference type="Proteomes" id="UP001497525">
    <property type="component" value="Unassembled WGS sequence"/>
</dbReference>
<feature type="compositionally biased region" description="Basic residues" evidence="8">
    <location>
        <begin position="1124"/>
        <end position="1137"/>
    </location>
</feature>
<organism evidence="11 12">
    <name type="scientific">Calicophoron daubneyi</name>
    <name type="common">Rumen fluke</name>
    <name type="synonym">Paramphistomum daubneyi</name>
    <dbReference type="NCBI Taxonomy" id="300641"/>
    <lineage>
        <taxon>Eukaryota</taxon>
        <taxon>Metazoa</taxon>
        <taxon>Spiralia</taxon>
        <taxon>Lophotrochozoa</taxon>
        <taxon>Platyhelminthes</taxon>
        <taxon>Trematoda</taxon>
        <taxon>Digenea</taxon>
        <taxon>Plagiorchiida</taxon>
        <taxon>Pronocephalata</taxon>
        <taxon>Paramphistomoidea</taxon>
        <taxon>Paramphistomidae</taxon>
        <taxon>Calicophoron</taxon>
    </lineage>
</organism>
<feature type="DNA-binding region" description="Homeobox" evidence="5">
    <location>
        <begin position="975"/>
        <end position="1034"/>
    </location>
</feature>
<feature type="region of interest" description="Disordered" evidence="8">
    <location>
        <begin position="1035"/>
        <end position="1168"/>
    </location>
</feature>
<comment type="similarity">
    <text evidence="7">Belongs to the POU transcription factor family.</text>
</comment>
<feature type="region of interest" description="Disordered" evidence="8">
    <location>
        <begin position="487"/>
        <end position="522"/>
    </location>
</feature>
<evidence type="ECO:0000256" key="3">
    <source>
        <dbReference type="ARBA" id="ARBA00023155"/>
    </source>
</evidence>
<comment type="subcellular location">
    <subcellularLocation>
        <location evidence="1 5 6">Nucleus</location>
    </subcellularLocation>
</comment>
<dbReference type="InterPro" id="IPR013847">
    <property type="entry name" value="POU"/>
</dbReference>
<evidence type="ECO:0000256" key="2">
    <source>
        <dbReference type="ARBA" id="ARBA00023125"/>
    </source>
</evidence>
<evidence type="ECO:0000256" key="8">
    <source>
        <dbReference type="SAM" id="MobiDB-lite"/>
    </source>
</evidence>
<evidence type="ECO:0000259" key="9">
    <source>
        <dbReference type="PROSITE" id="PS50071"/>
    </source>
</evidence>
<dbReference type="Gene3D" id="1.10.260.40">
    <property type="entry name" value="lambda repressor-like DNA-binding domains"/>
    <property type="match status" value="1"/>
</dbReference>
<dbReference type="EMBL" id="CAXLJL010000345">
    <property type="protein sequence ID" value="CAL5136658.1"/>
    <property type="molecule type" value="Genomic_DNA"/>
</dbReference>
<evidence type="ECO:0000313" key="12">
    <source>
        <dbReference type="Proteomes" id="UP001497525"/>
    </source>
</evidence>
<dbReference type="Pfam" id="PF00046">
    <property type="entry name" value="Homeodomain"/>
    <property type="match status" value="1"/>
</dbReference>
<dbReference type="Pfam" id="PF00157">
    <property type="entry name" value="Pou"/>
    <property type="match status" value="1"/>
</dbReference>
<proteinExistence type="inferred from homology"/>
<dbReference type="FunFam" id="1.10.260.40:FF:000001">
    <property type="entry name" value="POU domain protein"/>
    <property type="match status" value="1"/>
</dbReference>
<dbReference type="SUPFAM" id="SSF46689">
    <property type="entry name" value="Homeodomain-like"/>
    <property type="match status" value="1"/>
</dbReference>
<feature type="compositionally biased region" description="Polar residues" evidence="8">
    <location>
        <begin position="1041"/>
        <end position="1055"/>
    </location>
</feature>
<dbReference type="SMART" id="SM00352">
    <property type="entry name" value="POU"/>
    <property type="match status" value="1"/>
</dbReference>
<evidence type="ECO:0000256" key="1">
    <source>
        <dbReference type="ARBA" id="ARBA00004123"/>
    </source>
</evidence>
<dbReference type="PANTHER" id="PTHR11636">
    <property type="entry name" value="POU DOMAIN"/>
    <property type="match status" value="1"/>
</dbReference>
<dbReference type="InterPro" id="IPR017970">
    <property type="entry name" value="Homeobox_CS"/>
</dbReference>
<feature type="domain" description="POU-specific" evidence="10">
    <location>
        <begin position="883"/>
        <end position="957"/>
    </location>
</feature>
<dbReference type="InterPro" id="IPR009057">
    <property type="entry name" value="Homeodomain-like_sf"/>
</dbReference>
<feature type="compositionally biased region" description="Polar residues" evidence="8">
    <location>
        <begin position="80"/>
        <end position="91"/>
    </location>
</feature>
<name>A0AAV2TGS6_CALDB</name>
<feature type="domain" description="Homeobox" evidence="9">
    <location>
        <begin position="973"/>
        <end position="1033"/>
    </location>
</feature>
<dbReference type="InterPro" id="IPR001356">
    <property type="entry name" value="HD"/>
</dbReference>
<dbReference type="InterPro" id="IPR010982">
    <property type="entry name" value="Lambda_DNA-bd_dom_sf"/>
</dbReference>
<keyword evidence="4 5" id="KW-0539">Nucleus</keyword>
<sequence length="1375" mass="148659">MNETQTSITLPNYEQAKLMDTNSDVIVGETFISPARSNPISLLENACSLATDCSPLSALTSALAYHTDVSQRKTTKRRSSGTCQRNKQSAGSKGPAKGRSSINASKNSSITGSTQSVWPELTQDKSFGGKISNINALGPNYCKALSSTFPIGGTIDCSSGLPAHIYAEGIQYIPYTQGENCDPYYQQYHGVSGNGLSYPHNDYEFLPPGSSDPFTFSPYISVPYGNNSVQQVDGVVLPLTSAETGLSGEASLLGAETNSAGIARSLEADQGNTGFLNDVPLSANSKEPVNSLLPHDDLAYPLQRERSLYSVQDTHRSVGAQELQCVSPHMIDGETGSLEQHICEGNFRSGFSPVDGQSSSNARPADNPVDAEKVGGNPLCCFSTMDRNTGYSLHSGCVPSSNLPVSAKTTKFGSMASLCVPSPGGITSDTDVLRSHGLCSSESNCGVIERPFSRIPSEALSVHGVPQPESGDDNRSQYALNPTYDSELLPNAGVRSQNRFPNDSLPSPSQISDKNLLGADNDIAPPRQELIYSGKNCHLENQMYQNLSQCIQSGGPAREWMRQFCNPCDIYTNQTENKIISLHPSLRNQTGVEDPEYQDQQRENHRPAVSCFSRLSDREVELRLGGNTFGIKSESRSNNTFYQSVGLDINMSSNPSSYSHFPGSLREVINQGVQSLKTDGNIQTVPQTLDPELLINRLPFKGKLMLESLVDASVLNKPELKVPGELCLSPLVNKGIFRPDRLTSVPIIRSDIGKKELEDQDHLSISLVDSGQNDITSVDGNRVQANEACVRLNLSPENLCNSFTLSQPPNISLREFGADKCGDYSAEAQALATNRLMSILPDKGEETLGIYHGPGSPLQDSFQEVGSGSPNFAYLQATNGSTNDYPSADDLEVFAKMFKQRRIKLGYTQADVGLALGTLYGNVFSQTTICRFEALQLSFKNMCKLKPLLQKWLHEADCSTGTTSNLDKIAAQGRKRKKRTSIEVGVKGVLETHFAKQPKPLAQDIIQLANALGLEKEVVRVWFCNRRQKQKRLNPILGSAMTPTGDSTVDSLNIDSSDEENVTSKSEQAYAEARAGEENEDPRPPVNSDGINEHSEGYVLADDVSNSDPLLSCHTSTSNTLANHSRRNTGKRSRRRAQATDQLHHPSGTSDGDRQVGDINTHGAFSSGPPSFSSYYPPLLPSLHSTFGITANQFLPPNSAPMISGLSAGQTFSSAENFLNKYSGIIHDEVVGNGCSQESETTDNGILDLHLKSFYNSGLYGTNMENDTFPNERSSAGDIGEHCAGSLILPNFSFGYIPQQPTSSALLNSSIPSISFSGYPSEMFSYDARLTPGISQLHTSDPNAYPAASDYGTGQLRSSTGITANPSAFFYPSDK</sequence>
<evidence type="ECO:0000256" key="5">
    <source>
        <dbReference type="PROSITE-ProRule" id="PRU00108"/>
    </source>
</evidence>
<evidence type="ECO:0000256" key="4">
    <source>
        <dbReference type="ARBA" id="ARBA00023242"/>
    </source>
</evidence>
<evidence type="ECO:0000313" key="11">
    <source>
        <dbReference type="EMBL" id="CAL5136658.1"/>
    </source>
</evidence>
<dbReference type="PROSITE" id="PS00035">
    <property type="entry name" value="POU_1"/>
    <property type="match status" value="1"/>
</dbReference>
<reference evidence="11" key="1">
    <citation type="submission" date="2024-06" db="EMBL/GenBank/DDBJ databases">
        <authorList>
            <person name="Liu X."/>
            <person name="Lenzi L."/>
            <person name="Haldenby T S."/>
            <person name="Uol C."/>
        </authorList>
    </citation>
    <scope>NUCLEOTIDE SEQUENCE</scope>
</reference>
<dbReference type="Gene3D" id="1.10.10.60">
    <property type="entry name" value="Homeodomain-like"/>
    <property type="match status" value="1"/>
</dbReference>
<dbReference type="GO" id="GO:0005634">
    <property type="term" value="C:nucleus"/>
    <property type="evidence" value="ECO:0007669"/>
    <property type="project" value="UniProtKB-SubCell"/>
</dbReference>
<feature type="compositionally biased region" description="Polar residues" evidence="8">
    <location>
        <begin position="494"/>
        <end position="513"/>
    </location>
</feature>
<keyword evidence="2 5" id="KW-0238">DNA-binding</keyword>
<dbReference type="GO" id="GO:0000978">
    <property type="term" value="F:RNA polymerase II cis-regulatory region sequence-specific DNA binding"/>
    <property type="evidence" value="ECO:0007669"/>
    <property type="project" value="TreeGrafter"/>
</dbReference>
<keyword evidence="3 5" id="KW-0371">Homeobox</keyword>
<dbReference type="PROSITE" id="PS50071">
    <property type="entry name" value="HOMEOBOX_2"/>
    <property type="match status" value="1"/>
</dbReference>
<comment type="caution">
    <text evidence="11">The sequence shown here is derived from an EMBL/GenBank/DDBJ whole genome shotgun (WGS) entry which is preliminary data.</text>
</comment>